<dbReference type="InterPro" id="IPR021109">
    <property type="entry name" value="Peptidase_aspartic_dom_sf"/>
</dbReference>
<dbReference type="Gene3D" id="2.40.70.10">
    <property type="entry name" value="Acid Proteases"/>
    <property type="match status" value="1"/>
</dbReference>
<name>A0A1Q3DD08_CEPFO</name>
<dbReference type="CDD" id="cd00303">
    <property type="entry name" value="retropepsin_like"/>
    <property type="match status" value="1"/>
</dbReference>
<protein>
    <submittedName>
        <fullName evidence="2">RVP_2 domain-containing protein</fullName>
    </submittedName>
</protein>
<dbReference type="AlphaFoldDB" id="A0A1Q3DD08"/>
<dbReference type="SUPFAM" id="SSF50630">
    <property type="entry name" value="Acid proteases"/>
    <property type="match status" value="1"/>
</dbReference>
<dbReference type="OrthoDB" id="1934862at2759"/>
<proteinExistence type="predicted"/>
<dbReference type="EMBL" id="BDDD01006001">
    <property type="protein sequence ID" value="GAV90137.1"/>
    <property type="molecule type" value="Genomic_DNA"/>
</dbReference>
<comment type="caution">
    <text evidence="2">The sequence shown here is derived from an EMBL/GenBank/DDBJ whole genome shotgun (WGS) entry which is preliminary data.</text>
</comment>
<evidence type="ECO:0000313" key="2">
    <source>
        <dbReference type="EMBL" id="GAV90138.1"/>
    </source>
</evidence>
<dbReference type="Pfam" id="PF08284">
    <property type="entry name" value="RVP_2"/>
    <property type="match status" value="1"/>
</dbReference>
<organism evidence="2 3">
    <name type="scientific">Cephalotus follicularis</name>
    <name type="common">Albany pitcher plant</name>
    <dbReference type="NCBI Taxonomy" id="3775"/>
    <lineage>
        <taxon>Eukaryota</taxon>
        <taxon>Viridiplantae</taxon>
        <taxon>Streptophyta</taxon>
        <taxon>Embryophyta</taxon>
        <taxon>Tracheophyta</taxon>
        <taxon>Spermatophyta</taxon>
        <taxon>Magnoliopsida</taxon>
        <taxon>eudicotyledons</taxon>
        <taxon>Gunneridae</taxon>
        <taxon>Pentapetalae</taxon>
        <taxon>rosids</taxon>
        <taxon>fabids</taxon>
        <taxon>Oxalidales</taxon>
        <taxon>Cephalotaceae</taxon>
        <taxon>Cephalotus</taxon>
    </lineage>
</organism>
<evidence type="ECO:0000313" key="1">
    <source>
        <dbReference type="EMBL" id="GAV90137.1"/>
    </source>
</evidence>
<evidence type="ECO:0000313" key="3">
    <source>
        <dbReference type="Proteomes" id="UP000187406"/>
    </source>
</evidence>
<reference evidence="3" key="1">
    <citation type="submission" date="2016-04" db="EMBL/GenBank/DDBJ databases">
        <title>Cephalotus genome sequencing.</title>
        <authorList>
            <person name="Fukushima K."/>
            <person name="Hasebe M."/>
            <person name="Fang X."/>
        </authorList>
    </citation>
    <scope>NUCLEOTIDE SEQUENCE [LARGE SCALE GENOMIC DNA]</scope>
    <source>
        <strain evidence="3">cv. St1</strain>
    </source>
</reference>
<keyword evidence="3" id="KW-1185">Reference proteome</keyword>
<dbReference type="Proteomes" id="UP000187406">
    <property type="component" value="Unassembled WGS sequence"/>
</dbReference>
<accession>A0A1Q3DD08</accession>
<dbReference type="EMBL" id="BDDD01006001">
    <property type="protein sequence ID" value="GAV90138.1"/>
    <property type="molecule type" value="Genomic_DNA"/>
</dbReference>
<feature type="non-terminal residue" evidence="2">
    <location>
        <position position="1"/>
    </location>
</feature>
<sequence>HKVTVLIDTDNTHNFLNHNLAKKLDLKPDCEGKFEVAVANGEKLTSEGQCKAICMKMKGVPLKIDFYLLPLEGSDVVLGAQWLSTLGPIWWDFSKLQMSFQIDGKDVVLHELKTAENKVVDEAQISKEVKKEKKGIFLQINALTMSTVQPNNLVSNDSFDVSNEDLGYLLQNYSYLFKEPQRFLP</sequence>
<gene>
    <name evidence="1" type="ORF">CFOL_v3_33546</name>
    <name evidence="2" type="ORF">CFOL_v3_33547</name>
</gene>
<reference evidence="2" key="2">
    <citation type="journal article" date="2017" name="Nat. Ecol. Evol.">
        <title>Genome of the pitcher plant Cephalotus reveals genetic changes associated with carnivory.</title>
        <authorList>
            <person name="Fukushima K."/>
            <person name="Fang X."/>
            <person name="Alvarez-Ponce D."/>
            <person name="Cai H."/>
            <person name="Carretero-Paulet L."/>
            <person name="Chen C."/>
            <person name="Chang T."/>
            <person name="Farr K.M."/>
            <person name="Fujita T."/>
            <person name="Hiwatashi Y."/>
            <person name="Hoshi Y."/>
            <person name="Imai T."/>
            <person name="Kasahara M."/>
            <person name="Librado P."/>
            <person name="Mao L."/>
            <person name="Mori H."/>
            <person name="Nishiyama T."/>
            <person name="Nozawa M."/>
            <person name="Palfalvi G."/>
            <person name="Pollard S.T."/>
            <person name="Rozas J."/>
            <person name="Sanchez-Gracia A."/>
            <person name="Sankoff D."/>
            <person name="Shibata T.F."/>
            <person name="Shigenobu S."/>
            <person name="Sumikawa N."/>
            <person name="Uzawa T."/>
            <person name="Xie M."/>
            <person name="Zheng C."/>
            <person name="Pollock D.D."/>
            <person name="Albert V.A."/>
            <person name="Li S."/>
            <person name="Hasebe M."/>
        </authorList>
    </citation>
    <scope>NUCLEOTIDE SEQUENCE</scope>
    <source>
        <strain evidence="2">St1</strain>
    </source>
</reference>